<name>A0A9N8ZBY6_9GLOM</name>
<dbReference type="Proteomes" id="UP000789405">
    <property type="component" value="Unassembled WGS sequence"/>
</dbReference>
<organism evidence="1 2">
    <name type="scientific">Dentiscutata erythropus</name>
    <dbReference type="NCBI Taxonomy" id="1348616"/>
    <lineage>
        <taxon>Eukaryota</taxon>
        <taxon>Fungi</taxon>
        <taxon>Fungi incertae sedis</taxon>
        <taxon>Mucoromycota</taxon>
        <taxon>Glomeromycotina</taxon>
        <taxon>Glomeromycetes</taxon>
        <taxon>Diversisporales</taxon>
        <taxon>Gigasporaceae</taxon>
        <taxon>Dentiscutata</taxon>
    </lineage>
</organism>
<evidence type="ECO:0000313" key="2">
    <source>
        <dbReference type="Proteomes" id="UP000789405"/>
    </source>
</evidence>
<dbReference type="EMBL" id="CAJVPY010000711">
    <property type="protein sequence ID" value="CAG8488304.1"/>
    <property type="molecule type" value="Genomic_DNA"/>
</dbReference>
<evidence type="ECO:0000313" key="1">
    <source>
        <dbReference type="EMBL" id="CAG8488304.1"/>
    </source>
</evidence>
<protein>
    <submittedName>
        <fullName evidence="1">14922_t:CDS:1</fullName>
    </submittedName>
</protein>
<proteinExistence type="predicted"/>
<dbReference type="OrthoDB" id="2318560at2759"/>
<gene>
    <name evidence="1" type="ORF">DERYTH_LOCUS2282</name>
</gene>
<sequence length="103" mass="12405">MIHLNHLRKAYRETYNTARALTSGIEAWESCFTKRLYSRKDLTEEDKKIIKEWSIDFFEKRRERDKSGKPRQCTNCNSTKHSDIYCENCTRAMLESQFKNWTS</sequence>
<keyword evidence="2" id="KW-1185">Reference proteome</keyword>
<dbReference type="AlphaFoldDB" id="A0A9N8ZBY6"/>
<comment type="caution">
    <text evidence="1">The sequence shown here is derived from an EMBL/GenBank/DDBJ whole genome shotgun (WGS) entry which is preliminary data.</text>
</comment>
<accession>A0A9N8ZBY6</accession>
<reference evidence="1" key="1">
    <citation type="submission" date="2021-06" db="EMBL/GenBank/DDBJ databases">
        <authorList>
            <person name="Kallberg Y."/>
            <person name="Tangrot J."/>
            <person name="Rosling A."/>
        </authorList>
    </citation>
    <scope>NUCLEOTIDE SEQUENCE</scope>
    <source>
        <strain evidence="1">MA453B</strain>
    </source>
</reference>